<dbReference type="NCBIfam" id="TIGR00616">
    <property type="entry name" value="rect"/>
    <property type="match status" value="1"/>
</dbReference>
<dbReference type="EMBL" id="RQVQ01000010">
    <property type="protein sequence ID" value="RRJ91557.1"/>
    <property type="molecule type" value="Genomic_DNA"/>
</dbReference>
<sequence length="296" mass="32895">MNTPNQNPNTQVAEIKKDISSQVLAKVDSFQKSGELVLPKDYVVENALKSAYIILSDPKNNLLEKCDKSSVAEALLKMVVYGVSPIKKQCYFIPYGQKLECSVSYAGNIAIAKRYGNLKSIKANAIFEGDTFEFEVDSTTGRRKITKHIQTLESIGNPMLKGAYAVYELNNGIIDVEIMNIKQIQAAWGQGGSKGNSPAHKNFGDQMAVKTVINRACKLLISSSDDSILYDPLEENEYVDTAKGNVQQEIKDNANNETIGFENIEEAEIIDENEIREQHQEMVVETQQFEIAGPNF</sequence>
<name>A0A3P3WB63_9FLAO</name>
<dbReference type="InterPro" id="IPR004590">
    <property type="entry name" value="ssDNA_annealing_RecT"/>
</dbReference>
<dbReference type="Proteomes" id="UP000275719">
    <property type="component" value="Unassembled WGS sequence"/>
</dbReference>
<dbReference type="RefSeq" id="WP_125018487.1">
    <property type="nucleotide sequence ID" value="NZ_RQVQ01000010.1"/>
</dbReference>
<dbReference type="GO" id="GO:0006259">
    <property type="term" value="P:DNA metabolic process"/>
    <property type="evidence" value="ECO:0007669"/>
    <property type="project" value="InterPro"/>
</dbReference>
<dbReference type="Pfam" id="PF03837">
    <property type="entry name" value="RecT"/>
    <property type="match status" value="1"/>
</dbReference>
<dbReference type="InterPro" id="IPR018330">
    <property type="entry name" value="RecT_fam"/>
</dbReference>
<dbReference type="AlphaFoldDB" id="A0A3P3WB63"/>
<organism evidence="1 2">
    <name type="scientific">Paenimyroides tangerinum</name>
    <dbReference type="NCBI Taxonomy" id="2488728"/>
    <lineage>
        <taxon>Bacteria</taxon>
        <taxon>Pseudomonadati</taxon>
        <taxon>Bacteroidota</taxon>
        <taxon>Flavobacteriia</taxon>
        <taxon>Flavobacteriales</taxon>
        <taxon>Flavobacteriaceae</taxon>
        <taxon>Paenimyroides</taxon>
    </lineage>
</organism>
<reference evidence="1 2" key="1">
    <citation type="submission" date="2018-11" db="EMBL/GenBank/DDBJ databases">
        <title>Flavobacterium sp. nov., YIM 102701-2 draft genome.</title>
        <authorList>
            <person name="Li G."/>
            <person name="Jiang Y."/>
        </authorList>
    </citation>
    <scope>NUCLEOTIDE SEQUENCE [LARGE SCALE GENOMIC DNA]</scope>
    <source>
        <strain evidence="1 2">YIM 102701-2</strain>
    </source>
</reference>
<accession>A0A3P3WB63</accession>
<gene>
    <name evidence="1" type="ORF">EG240_06010</name>
</gene>
<proteinExistence type="predicted"/>
<dbReference type="GO" id="GO:0003677">
    <property type="term" value="F:DNA binding"/>
    <property type="evidence" value="ECO:0007669"/>
    <property type="project" value="InterPro"/>
</dbReference>
<evidence type="ECO:0000313" key="2">
    <source>
        <dbReference type="Proteomes" id="UP000275719"/>
    </source>
</evidence>
<dbReference type="OrthoDB" id="1045432at2"/>
<protein>
    <submittedName>
        <fullName evidence="1">Recombinase RecT</fullName>
    </submittedName>
</protein>
<comment type="caution">
    <text evidence="1">The sequence shown here is derived from an EMBL/GenBank/DDBJ whole genome shotgun (WGS) entry which is preliminary data.</text>
</comment>
<keyword evidence="2" id="KW-1185">Reference proteome</keyword>
<evidence type="ECO:0000313" key="1">
    <source>
        <dbReference type="EMBL" id="RRJ91557.1"/>
    </source>
</evidence>